<comment type="caution">
    <text evidence="2">The sequence shown here is derived from an EMBL/GenBank/DDBJ whole genome shotgun (WGS) entry which is preliminary data.</text>
</comment>
<dbReference type="InterPro" id="IPR011029">
    <property type="entry name" value="DEATH-like_dom_sf"/>
</dbReference>
<feature type="non-terminal residue" evidence="2">
    <location>
        <position position="1"/>
    </location>
</feature>
<dbReference type="SUPFAM" id="SSF52949">
    <property type="entry name" value="Macro domain-like"/>
    <property type="match status" value="2"/>
</dbReference>
<keyword evidence="3" id="KW-1185">Reference proteome</keyword>
<accession>A0A8B6E009</accession>
<dbReference type="EMBL" id="UYJE01004275">
    <property type="protein sequence ID" value="VDI26731.1"/>
    <property type="molecule type" value="Genomic_DNA"/>
</dbReference>
<dbReference type="InterPro" id="IPR043472">
    <property type="entry name" value="Macro_dom-like"/>
</dbReference>
<organism evidence="2 3">
    <name type="scientific">Mytilus galloprovincialis</name>
    <name type="common">Mediterranean mussel</name>
    <dbReference type="NCBI Taxonomy" id="29158"/>
    <lineage>
        <taxon>Eukaryota</taxon>
        <taxon>Metazoa</taxon>
        <taxon>Spiralia</taxon>
        <taxon>Lophotrochozoa</taxon>
        <taxon>Mollusca</taxon>
        <taxon>Bivalvia</taxon>
        <taxon>Autobranchia</taxon>
        <taxon>Pteriomorphia</taxon>
        <taxon>Mytilida</taxon>
        <taxon>Mytiloidea</taxon>
        <taxon>Mytilidae</taxon>
        <taxon>Mytilinae</taxon>
        <taxon>Mytilus</taxon>
    </lineage>
</organism>
<name>A0A8B6E009_MYTGA</name>
<gene>
    <name evidence="2" type="ORF">MGAL_10B065564</name>
</gene>
<evidence type="ECO:0000313" key="2">
    <source>
        <dbReference type="EMBL" id="VDI26731.1"/>
    </source>
</evidence>
<dbReference type="Gene3D" id="3.40.220.10">
    <property type="entry name" value="Leucine Aminopeptidase, subunit E, domain 1"/>
    <property type="match status" value="2"/>
</dbReference>
<reference evidence="2" key="1">
    <citation type="submission" date="2018-11" db="EMBL/GenBank/DDBJ databases">
        <authorList>
            <person name="Alioto T."/>
            <person name="Alioto T."/>
        </authorList>
    </citation>
    <scope>NUCLEOTIDE SEQUENCE</scope>
</reference>
<evidence type="ECO:0000259" key="1">
    <source>
        <dbReference type="PROSITE" id="PS50017"/>
    </source>
</evidence>
<dbReference type="Proteomes" id="UP000596742">
    <property type="component" value="Unassembled WGS sequence"/>
</dbReference>
<dbReference type="SUPFAM" id="SSF47986">
    <property type="entry name" value="DEATH domain"/>
    <property type="match status" value="2"/>
</dbReference>
<sequence>DAFDEGTFLLITIADLSFNQIRNQQPEQELVALWNVVEFSMSLKTPSGSQKFTPYLPQIENAALQFSILEKKSIKTLLKEKFGPGAKINTTAGMLELVLSSNDEVNIRDVTKSAVDCLQALTKQLLANEIGIQGDDFLPLICSDVLPTINKKKVNIYTEPGKLIVVGFRPEVDNAYRELKHLLRSQSQKPSQMKTSFENCNPEFFVRLKIITALSTIYPSVDICLKADGLMFNGTESEVEDCMGEFHKHETNIQFSEEKFSKCIIDLLLRPETKTYIYDVFDGKHLNSYYEVDASLDTVKCFAMSKPKADEALQCISNSFSEIKYDVEKPLDFLVLRCDKWEEIVSKHKDKKLLEQEEKKYLVIFGTKDVTTELHELAVSLAKSQLQQQLQPVQQVSVYKYNPPPLQKDTIEIPFPDSVAYLLNANAQWTKNVNEMVKKIIGAEIRTKENKTILHIEGTKEDVHESVKKAKVLFQDLQVMKSEDVTEACHCFFNRNEFHMYLTNILKQKKLFVFIHTTSDIDSFKVHVTGTDYFSVCNAWKTIKATIKSENYSVGITKSLQEKLSQVEKDFRGKALLGGNEVGADSLEILSTDDVYEELFQKVVQITEAVEEREQSLYETTLHVRKEKVEFLTPVFQQIADKYKVPVRSIQHRPDQSTIVITGTKESNKQISEELAKEFSLVNISCVLLEGNDADYFIRTNEDNTIAKENNCNMEIAGRQATAASCYVEKDKNVLVEIVCARTTDMEVDVIVCPTNDCLFSIGGMDDVLKDDEDLMKAAQSYCHAMKKKFGIGFMLFVDANPTYMTHTVALCVFSESDAKQDPFQSIKSAITKILEKCSSSGLQRIAIPIQIFEDQPVEAQAQAIYTSVKSAITNKTSVNEIYLCVLDPCILDICCSVAVTSFHPNYVNHDWRIFNVSSNINRELTEGISSAVSVSVVQGVLVDQQVDLLVNTVGKRLDLTQGYVSKSILRKAGQTIQNECNKRYPEGISVGQVIMTTSGNLTTCRNICHGVLPGWMPRANFSLKDEKKKQALQFQEELTKAFSLHKLHEHIMYDKVFFINATDVADLEIDRLKDTLVDVAFQQSTWGQQMPIVWVPLDLQISDMREDGVKLITKKQLLEINQSNKENALSERRTEDFLLVQHSIGKLLYFDEPALRDYIIIQPSAMVNILRAFITDIMFWPENGPIRDILENLSYTGVLKKTDLFDLWSQPAFKDILTDDRTKEYVVQVLLHLDILIEPKRYTEKDRAADSFLVPCIVKSKITRKMQKNATDDRTICIAYHLKEIVVPSALSFKLIGAAISIWPLKKVDSQFCLYFQAAILDADNKNELQIRVKGQKIIVYLINEVAKQNISPDLATTTQECLTLALGRILKFYSRCFGKESYQDMSDLFEIEVGEICTGDTCLIPLSEAKKLKHWRCNNGNKHETKYPLNWVVDKNKDHCDQNCQGLGKETKTLLLKPIDQHFVHLTKKLEIGDFYNFFIHLGMSKADYDKLNFRYFSNPMDMMLMGMFQWRDKTESDQSPATFGKLLEALKAIDRQHYLCQIHREDHSLVEKAQNRLQVVPSDEDINALTERDLIGDCVVHLGIELGLTIVNIKKTMFKFPRDLDGQIHDLLMKWKETDRVKPTIYWLMVALKRVEAADGLAFLKKTYGVE</sequence>
<dbReference type="Gene3D" id="1.10.533.10">
    <property type="entry name" value="Death Domain, Fas"/>
    <property type="match status" value="2"/>
</dbReference>
<dbReference type="GO" id="GO:0007165">
    <property type="term" value="P:signal transduction"/>
    <property type="evidence" value="ECO:0007669"/>
    <property type="project" value="InterPro"/>
</dbReference>
<proteinExistence type="predicted"/>
<dbReference type="InterPro" id="IPR002589">
    <property type="entry name" value="Macro_dom"/>
</dbReference>
<feature type="domain" description="Death" evidence="1">
    <location>
        <begin position="1585"/>
        <end position="1651"/>
    </location>
</feature>
<dbReference type="InterPro" id="IPR000488">
    <property type="entry name" value="Death_dom"/>
</dbReference>
<dbReference type="Pfam" id="PF01661">
    <property type="entry name" value="Macro"/>
    <property type="match status" value="1"/>
</dbReference>
<evidence type="ECO:0000313" key="3">
    <source>
        <dbReference type="Proteomes" id="UP000596742"/>
    </source>
</evidence>
<protein>
    <recommendedName>
        <fullName evidence="1">Death domain-containing protein</fullName>
    </recommendedName>
</protein>
<dbReference type="PROSITE" id="PS50017">
    <property type="entry name" value="DEATH_DOMAIN"/>
    <property type="match status" value="1"/>
</dbReference>